<dbReference type="AlphaFoldDB" id="A0A517U454"/>
<accession>A0A517U454</accession>
<dbReference type="KEGG" id="llh:I41_46070"/>
<sequence length="355" mass="37489">MTGEAEAQPPATAAQASIDETTFNFDKMESGTTQQHTFEIKNGGKSPLDLEFVSHTCKCTTVELNGKSVEPGASATVPPSEAAKVLLEWAAKVPAGPFRHGATFTTNDPERSRLELTVEGDIVESTTLQPSLLNFGNVNVGAEGKAEMLVVSFFEPEVTIESFEVTDAKVAEQTEVTIEPVEKSALPDKALAAAKVVATFKPKGTIGPFAGSLKMKTNLKRASSLEVPVYGAVKGDISIAGPGWVDATGTLRISPAKSADGSSSRLNVSLRGEHAKSTELKVASVTPNELKASLGEPKVIRDNFVQIPLTVDIPPGSRPIVMMGEDQGGEGEIVLSTTHPQTPEVRLKVAFVVKP</sequence>
<organism evidence="1 2">
    <name type="scientific">Lacipirellula limnantheis</name>
    <dbReference type="NCBI Taxonomy" id="2528024"/>
    <lineage>
        <taxon>Bacteria</taxon>
        <taxon>Pseudomonadati</taxon>
        <taxon>Planctomycetota</taxon>
        <taxon>Planctomycetia</taxon>
        <taxon>Pirellulales</taxon>
        <taxon>Lacipirellulaceae</taxon>
        <taxon>Lacipirellula</taxon>
    </lineage>
</organism>
<dbReference type="InterPro" id="IPR011467">
    <property type="entry name" value="DUF1573"/>
</dbReference>
<evidence type="ECO:0000313" key="2">
    <source>
        <dbReference type="Proteomes" id="UP000317909"/>
    </source>
</evidence>
<dbReference type="OrthoDB" id="215317at2"/>
<dbReference type="PANTHER" id="PTHR37833:SF1">
    <property type="entry name" value="SIGNAL PEPTIDE PROTEIN"/>
    <property type="match status" value="1"/>
</dbReference>
<dbReference type="Proteomes" id="UP000317909">
    <property type="component" value="Chromosome"/>
</dbReference>
<gene>
    <name evidence="1" type="ORF">I41_46070</name>
</gene>
<dbReference type="PANTHER" id="PTHR37833">
    <property type="entry name" value="LIPOPROTEIN-RELATED"/>
    <property type="match status" value="1"/>
</dbReference>
<protein>
    <recommendedName>
        <fullName evidence="3">DUF1573 domain-containing protein</fullName>
    </recommendedName>
</protein>
<dbReference type="InterPro" id="IPR013783">
    <property type="entry name" value="Ig-like_fold"/>
</dbReference>
<proteinExistence type="predicted"/>
<dbReference type="Pfam" id="PF07610">
    <property type="entry name" value="DUF1573"/>
    <property type="match status" value="1"/>
</dbReference>
<evidence type="ECO:0008006" key="3">
    <source>
        <dbReference type="Google" id="ProtNLM"/>
    </source>
</evidence>
<dbReference type="RefSeq" id="WP_145435055.1">
    <property type="nucleotide sequence ID" value="NZ_CP036339.1"/>
</dbReference>
<reference evidence="1 2" key="1">
    <citation type="submission" date="2019-02" db="EMBL/GenBank/DDBJ databases">
        <title>Deep-cultivation of Planctomycetes and their phenomic and genomic characterization uncovers novel biology.</title>
        <authorList>
            <person name="Wiegand S."/>
            <person name="Jogler M."/>
            <person name="Boedeker C."/>
            <person name="Pinto D."/>
            <person name="Vollmers J."/>
            <person name="Rivas-Marin E."/>
            <person name="Kohn T."/>
            <person name="Peeters S.H."/>
            <person name="Heuer A."/>
            <person name="Rast P."/>
            <person name="Oberbeckmann S."/>
            <person name="Bunk B."/>
            <person name="Jeske O."/>
            <person name="Meyerdierks A."/>
            <person name="Storesund J.E."/>
            <person name="Kallscheuer N."/>
            <person name="Luecker S."/>
            <person name="Lage O.M."/>
            <person name="Pohl T."/>
            <person name="Merkel B.J."/>
            <person name="Hornburger P."/>
            <person name="Mueller R.-W."/>
            <person name="Bruemmer F."/>
            <person name="Labrenz M."/>
            <person name="Spormann A.M."/>
            <person name="Op den Camp H."/>
            <person name="Overmann J."/>
            <person name="Amann R."/>
            <person name="Jetten M.S.M."/>
            <person name="Mascher T."/>
            <person name="Medema M.H."/>
            <person name="Devos D.P."/>
            <person name="Kaster A.-K."/>
            <person name="Ovreas L."/>
            <person name="Rohde M."/>
            <person name="Galperin M.Y."/>
            <person name="Jogler C."/>
        </authorList>
    </citation>
    <scope>NUCLEOTIDE SEQUENCE [LARGE SCALE GENOMIC DNA]</scope>
    <source>
        <strain evidence="1 2">I41</strain>
    </source>
</reference>
<dbReference type="EMBL" id="CP036339">
    <property type="protein sequence ID" value="QDT75397.1"/>
    <property type="molecule type" value="Genomic_DNA"/>
</dbReference>
<dbReference type="Gene3D" id="2.60.40.10">
    <property type="entry name" value="Immunoglobulins"/>
    <property type="match status" value="1"/>
</dbReference>
<evidence type="ECO:0000313" key="1">
    <source>
        <dbReference type="EMBL" id="QDT75397.1"/>
    </source>
</evidence>
<name>A0A517U454_9BACT</name>
<keyword evidence="2" id="KW-1185">Reference proteome</keyword>